<reference evidence="4" key="1">
    <citation type="journal article" date="2022" name="Int. J. Mol. Sci.">
        <title>Draft Genome of Tanacetum Coccineum: Genomic Comparison of Closely Related Tanacetum-Family Plants.</title>
        <authorList>
            <person name="Yamashiro T."/>
            <person name="Shiraishi A."/>
            <person name="Nakayama K."/>
            <person name="Satake H."/>
        </authorList>
    </citation>
    <scope>NUCLEOTIDE SEQUENCE</scope>
</reference>
<dbReference type="EMBL" id="BQNB010017734">
    <property type="protein sequence ID" value="GJT66659.1"/>
    <property type="molecule type" value="Genomic_DNA"/>
</dbReference>
<dbReference type="CDD" id="cd09272">
    <property type="entry name" value="RNase_HI_RT_Ty1"/>
    <property type="match status" value="1"/>
</dbReference>
<dbReference type="InterPro" id="IPR043502">
    <property type="entry name" value="DNA/RNA_pol_sf"/>
</dbReference>
<evidence type="ECO:0000256" key="2">
    <source>
        <dbReference type="SAM" id="MobiDB-lite"/>
    </source>
</evidence>
<dbReference type="InterPro" id="IPR013103">
    <property type="entry name" value="RVT_2"/>
</dbReference>
<gene>
    <name evidence="4" type="ORF">Tco_1018139</name>
</gene>
<comment type="caution">
    <text evidence="4">The sequence shown here is derived from an EMBL/GenBank/DDBJ whole genome shotgun (WGS) entry which is preliminary data.</text>
</comment>
<proteinExistence type="predicted"/>
<evidence type="ECO:0000259" key="3">
    <source>
        <dbReference type="Pfam" id="PF07727"/>
    </source>
</evidence>
<feature type="region of interest" description="Disordered" evidence="2">
    <location>
        <begin position="206"/>
        <end position="233"/>
    </location>
</feature>
<name>A0ABQ5FTY8_9ASTR</name>
<dbReference type="SUPFAM" id="SSF56672">
    <property type="entry name" value="DNA/RNA polymerases"/>
    <property type="match status" value="1"/>
</dbReference>
<evidence type="ECO:0000313" key="4">
    <source>
        <dbReference type="EMBL" id="GJT66659.1"/>
    </source>
</evidence>
<evidence type="ECO:0000313" key="5">
    <source>
        <dbReference type="Proteomes" id="UP001151760"/>
    </source>
</evidence>
<evidence type="ECO:0000256" key="1">
    <source>
        <dbReference type="SAM" id="Coils"/>
    </source>
</evidence>
<sequence length="1163" mass="131563">MVSWHLGPPPELVPWELDSLVKSAYAENYLKEQTLCKLKVKIYSVNQSNKWYQACVETLNKKNSIKKYCYQHEIQSDLNAPPAPKTAKQLAARRNQERVKSILLLAIPDEYLLKFHNVADAKSLWEAIKSRFQKLISQLEVHGAPISKEDINQKFLRSLPSSWNQIALIMRNKPDIDEIDIDDLYNNLRVYEDELKRKGHFARECRSRRNQGRRSYGDNGRSNASTNESSSQELVAQDGLGGYDWSNDFEIEPVKLSFDGISSSKLIIVLLTKVVKERDELKDKIAKWEESFKNLDEILNSQMSARDKTGLGYSTQLNELSSNHETDSENSLSIFDIRSSDEENISENDRFSKNRYKAVPPPITGNFLTPRADISFAGLDEYAIRNKIIKSQTTELNTKTSETAGQSNAEKPKSASELVVFNPKIDKDRVIIEDWNSDDEEEVSEVQTVRPETQSGQHSKKQGIGFRKVKACFVCKRRAKPVWDNTKRVNHQNFSKYPHLSKTFVPSGVLTRTGLPRPSVCTAKPSVSTARPVCTARPRVSTARPVCTAKPNVSTARPVYATRPIYPRMDNVRPRGSCSPIKRAVVNTGKGKLNTDLKKSRWVWRPKGNYLDHVSKDSGSFMLKKGNPEILQAFEEEKRNIASQKRAAQTTSINKLSTGRSSVSTATTPYVSAASTHTGVNVGESSFVYLGGKIPIDASTLPNADLPIDLNMPDLEDDSVAFSSDGIFNGAYDDENVGITDLIKSRLSQEEGIDYDEVFAPVAMIEAISIFLYGTIEEEVYVHQPLGFVDPAHPNKVYNVIKALYGLHQAPRAWYKTLSSFLIENGFRRGTIDKTLFIKKKKSDIMLVQVYVDDIIFGSTKKSMCTEFEDCMHKRFQMSSMGELTFFLGLQVKQQPDGIFISQDKYVADILKKFDFWSIRTATTPIESNKPLVKDEDGEDVDVHVYRSMIGSLMYLTASRPDIMFAVCACARFQVTPKASHLNAVKRIFRYLKHQPKLGLWYPRDSPFELEAFSDSDYGGASLDRKSTTGGCQFLGRRLISWQCKKQTIVANSTTEAEYVAAANCCGQVLWIQNQMMDYGFNFMNTRIHIDNESTISVIKNPVAHSRTKHIEIRFHFIRDCYEKRLIEVIKIHTDSNVADLLTKGFDVTRFNFLVVSIGMLNL</sequence>
<dbReference type="Pfam" id="PF14223">
    <property type="entry name" value="Retrotran_gag_2"/>
    <property type="match status" value="1"/>
</dbReference>
<protein>
    <submittedName>
        <fullName evidence="4">Ribonuclease H-like domain-containing protein</fullName>
    </submittedName>
</protein>
<feature type="region of interest" description="Disordered" evidence="2">
    <location>
        <begin position="441"/>
        <end position="461"/>
    </location>
</feature>
<keyword evidence="1" id="KW-0175">Coiled coil</keyword>
<keyword evidence="5" id="KW-1185">Reference proteome</keyword>
<organism evidence="4 5">
    <name type="scientific">Tanacetum coccineum</name>
    <dbReference type="NCBI Taxonomy" id="301880"/>
    <lineage>
        <taxon>Eukaryota</taxon>
        <taxon>Viridiplantae</taxon>
        <taxon>Streptophyta</taxon>
        <taxon>Embryophyta</taxon>
        <taxon>Tracheophyta</taxon>
        <taxon>Spermatophyta</taxon>
        <taxon>Magnoliopsida</taxon>
        <taxon>eudicotyledons</taxon>
        <taxon>Gunneridae</taxon>
        <taxon>Pentapetalae</taxon>
        <taxon>asterids</taxon>
        <taxon>campanulids</taxon>
        <taxon>Asterales</taxon>
        <taxon>Asteraceae</taxon>
        <taxon>Asteroideae</taxon>
        <taxon>Anthemideae</taxon>
        <taxon>Anthemidinae</taxon>
        <taxon>Tanacetum</taxon>
    </lineage>
</organism>
<dbReference type="Pfam" id="PF07727">
    <property type="entry name" value="RVT_2"/>
    <property type="match status" value="1"/>
</dbReference>
<reference evidence="4" key="2">
    <citation type="submission" date="2022-01" db="EMBL/GenBank/DDBJ databases">
        <authorList>
            <person name="Yamashiro T."/>
            <person name="Shiraishi A."/>
            <person name="Satake H."/>
            <person name="Nakayama K."/>
        </authorList>
    </citation>
    <scope>NUCLEOTIDE SEQUENCE</scope>
</reference>
<feature type="domain" description="Reverse transcriptase Ty1/copia-type" evidence="3">
    <location>
        <begin position="769"/>
        <end position="927"/>
    </location>
</feature>
<feature type="compositionally biased region" description="Polar residues" evidence="2">
    <location>
        <begin position="445"/>
        <end position="457"/>
    </location>
</feature>
<accession>A0ABQ5FTY8</accession>
<dbReference type="PANTHER" id="PTHR11439">
    <property type="entry name" value="GAG-POL-RELATED RETROTRANSPOSON"/>
    <property type="match status" value="1"/>
</dbReference>
<feature type="coiled-coil region" evidence="1">
    <location>
        <begin position="271"/>
        <end position="298"/>
    </location>
</feature>
<dbReference type="PANTHER" id="PTHR11439:SF495">
    <property type="entry name" value="REVERSE TRANSCRIPTASE, RNA-DEPENDENT DNA POLYMERASE-RELATED"/>
    <property type="match status" value="1"/>
</dbReference>
<feature type="region of interest" description="Disordered" evidence="2">
    <location>
        <begin position="396"/>
        <end position="415"/>
    </location>
</feature>
<feature type="compositionally biased region" description="Polar residues" evidence="2">
    <location>
        <begin position="220"/>
        <end position="233"/>
    </location>
</feature>
<dbReference type="Proteomes" id="UP001151760">
    <property type="component" value="Unassembled WGS sequence"/>
</dbReference>
<feature type="compositionally biased region" description="Polar residues" evidence="2">
    <location>
        <begin position="396"/>
        <end position="409"/>
    </location>
</feature>